<keyword evidence="3" id="KW-1185">Reference proteome</keyword>
<evidence type="ECO:0000256" key="1">
    <source>
        <dbReference type="ARBA" id="ARBA00023172"/>
    </source>
</evidence>
<keyword evidence="1" id="KW-0233">DNA recombination</keyword>
<sequence length="664" mass="76403">MTGVAAAVDACLHIDGLIRLMPYETERVEALSSFLLWQYIRSNKEQTTLFGNDSWYSEGNKLSVTFNDVGPKYQYQLKALTLGMYTQGSGQGMEPLAWGTIRRNIGNLKRLARWLEKYNIESFSDLDALPELRLRNIVLDLVQDSNLQKHSSFAQSLLTAIYWLKLYGVVKKEQFYDLMNEYLLPFSLLKEKRRNKHSVIPIQIMKQVLQMCEAHIDAAEQIINDWYLLQKQLNGLIPQLSTTDFKSSTYINGLDSEESAELNEYYELIKNLRRYTFVLVISYTGMRYSEAMALSDDSAIERNGKYFIKSLLSKTTDEAQSLEWVTNEVTYRAVKLLARVCSVYRERATLLLKYHDDTLPLSRKLNLEFGLSNKILFSVSPHKKSCEFYLHTKFTKNAFNNLNNLFSIRVSEQDIAELERMGCNYQSVSSSHKHFKEPYKEGDLFNFTAHQFRHTFAWFIVANRLGDLDDIKYQYKHLENMMTFVYSQRGYDSMEELIGLTESFSEFMNSQAMEDMVGAAQDGTLAGKGGQNFIAKLTEILADDLTTGNTPHFKNMEELLTFAAKHTNNFRGLSHGYCTKGADCKVRNAADPSHCVWCDSYIATPRHLPHWLVVKKRCETQLAAFEKFPTEIKKRFKAFSTALNDNLEAANIIIDQLTIKVKEA</sequence>
<dbReference type="InterPro" id="IPR013762">
    <property type="entry name" value="Integrase-like_cat_sf"/>
</dbReference>
<dbReference type="InterPro" id="IPR011010">
    <property type="entry name" value="DNA_brk_join_enz"/>
</dbReference>
<evidence type="ECO:0000313" key="3">
    <source>
        <dbReference type="Proteomes" id="UP001597048"/>
    </source>
</evidence>
<proteinExistence type="predicted"/>
<dbReference type="Gene3D" id="1.10.443.10">
    <property type="entry name" value="Intergrase catalytic core"/>
    <property type="match status" value="1"/>
</dbReference>
<name>A0ABW3KIN3_9GAMM</name>
<dbReference type="RefSeq" id="WP_379559045.1">
    <property type="nucleotide sequence ID" value="NZ_JBHTJS010000049.1"/>
</dbReference>
<dbReference type="EMBL" id="JBHTJS010000049">
    <property type="protein sequence ID" value="MFD1009063.1"/>
    <property type="molecule type" value="Genomic_DNA"/>
</dbReference>
<evidence type="ECO:0000313" key="2">
    <source>
        <dbReference type="EMBL" id="MFD1009063.1"/>
    </source>
</evidence>
<gene>
    <name evidence="2" type="ORF">ACFQ1C_12990</name>
</gene>
<comment type="caution">
    <text evidence="2">The sequence shown here is derived from an EMBL/GenBank/DDBJ whole genome shotgun (WGS) entry which is preliminary data.</text>
</comment>
<dbReference type="SUPFAM" id="SSF56349">
    <property type="entry name" value="DNA breaking-rejoining enzymes"/>
    <property type="match status" value="1"/>
</dbReference>
<accession>A0ABW3KIN3</accession>
<dbReference type="Proteomes" id="UP001597048">
    <property type="component" value="Unassembled WGS sequence"/>
</dbReference>
<evidence type="ECO:0008006" key="4">
    <source>
        <dbReference type="Google" id="ProtNLM"/>
    </source>
</evidence>
<protein>
    <recommendedName>
        <fullName evidence="4">Tyr recombinase domain-containing protein</fullName>
    </recommendedName>
</protein>
<organism evidence="2 3">
    <name type="scientific">Oceanisphaera ostreae</name>
    <dbReference type="NCBI Taxonomy" id="914151"/>
    <lineage>
        <taxon>Bacteria</taxon>
        <taxon>Pseudomonadati</taxon>
        <taxon>Pseudomonadota</taxon>
        <taxon>Gammaproteobacteria</taxon>
        <taxon>Aeromonadales</taxon>
        <taxon>Aeromonadaceae</taxon>
        <taxon>Oceanisphaera</taxon>
    </lineage>
</organism>
<reference evidence="3" key="1">
    <citation type="journal article" date="2019" name="Int. J. Syst. Evol. Microbiol.">
        <title>The Global Catalogue of Microorganisms (GCM) 10K type strain sequencing project: providing services to taxonomists for standard genome sequencing and annotation.</title>
        <authorList>
            <consortium name="The Broad Institute Genomics Platform"/>
            <consortium name="The Broad Institute Genome Sequencing Center for Infectious Disease"/>
            <person name="Wu L."/>
            <person name="Ma J."/>
        </authorList>
    </citation>
    <scope>NUCLEOTIDE SEQUENCE [LARGE SCALE GENOMIC DNA]</scope>
    <source>
        <strain evidence="3">CCUG 60525</strain>
    </source>
</reference>